<dbReference type="AlphaFoldDB" id="A0A9Q0G519"/>
<keyword evidence="4" id="KW-1185">Reference proteome</keyword>
<keyword evidence="2" id="KW-1133">Transmembrane helix</keyword>
<reference evidence="3" key="1">
    <citation type="submission" date="2022-02" db="EMBL/GenBank/DDBJ databases">
        <authorList>
            <person name="Henning P.M."/>
            <person name="McCubbin A.G."/>
            <person name="Shore J.S."/>
        </authorList>
    </citation>
    <scope>NUCLEOTIDE SEQUENCE</scope>
    <source>
        <strain evidence="3">F60SS</strain>
        <tissue evidence="3">Leaves</tissue>
    </source>
</reference>
<protein>
    <submittedName>
        <fullName evidence="3">Uncharacterized protein</fullName>
    </submittedName>
</protein>
<name>A0A9Q0G519_9ROSI</name>
<sequence length="190" mass="19286">MKRKKQASSRDATFPLNLSPASSLPPPYKSKADAKGEGRSRSGDAASAVKSRAAFIFARRGRGGRGVPDVLDLFPEQPSDALVGGGAGPGLSDALVGVDAGKETPTPGPCAVEKGRGVVEEERDEVVVGGGVVEEGRDEVVVGGGDVEEREDGKGGCVGGGGGGVKKKGRGGGGGVWVFIANFFFFFPII</sequence>
<feature type="compositionally biased region" description="Basic and acidic residues" evidence="1">
    <location>
        <begin position="30"/>
        <end position="42"/>
    </location>
</feature>
<evidence type="ECO:0000313" key="3">
    <source>
        <dbReference type="EMBL" id="KAJ4843281.1"/>
    </source>
</evidence>
<feature type="transmembrane region" description="Helical" evidence="2">
    <location>
        <begin position="171"/>
        <end position="189"/>
    </location>
</feature>
<comment type="caution">
    <text evidence="3">The sequence shown here is derived from an EMBL/GenBank/DDBJ whole genome shotgun (WGS) entry which is preliminary data.</text>
</comment>
<dbReference type="OrthoDB" id="773986at2759"/>
<gene>
    <name evidence="3" type="ORF">Tsubulata_036373</name>
</gene>
<feature type="region of interest" description="Disordered" evidence="1">
    <location>
        <begin position="1"/>
        <end position="49"/>
    </location>
</feature>
<organism evidence="3 4">
    <name type="scientific">Turnera subulata</name>
    <dbReference type="NCBI Taxonomy" id="218843"/>
    <lineage>
        <taxon>Eukaryota</taxon>
        <taxon>Viridiplantae</taxon>
        <taxon>Streptophyta</taxon>
        <taxon>Embryophyta</taxon>
        <taxon>Tracheophyta</taxon>
        <taxon>Spermatophyta</taxon>
        <taxon>Magnoliopsida</taxon>
        <taxon>eudicotyledons</taxon>
        <taxon>Gunneridae</taxon>
        <taxon>Pentapetalae</taxon>
        <taxon>rosids</taxon>
        <taxon>fabids</taxon>
        <taxon>Malpighiales</taxon>
        <taxon>Passifloraceae</taxon>
        <taxon>Turnera</taxon>
    </lineage>
</organism>
<proteinExistence type="predicted"/>
<dbReference type="PANTHER" id="PTHR36713">
    <property type="entry name" value="OS09G0344700 PROTEIN"/>
    <property type="match status" value="1"/>
</dbReference>
<evidence type="ECO:0000256" key="1">
    <source>
        <dbReference type="SAM" id="MobiDB-lite"/>
    </source>
</evidence>
<keyword evidence="2" id="KW-0812">Transmembrane</keyword>
<accession>A0A9Q0G519</accession>
<evidence type="ECO:0000256" key="2">
    <source>
        <dbReference type="SAM" id="Phobius"/>
    </source>
</evidence>
<reference evidence="3" key="2">
    <citation type="journal article" date="2023" name="Plants (Basel)">
        <title>Annotation of the Turnera subulata (Passifloraceae) Draft Genome Reveals the S-Locus Evolved after the Divergence of Turneroideae from Passifloroideae in a Stepwise Manner.</title>
        <authorList>
            <person name="Henning P.M."/>
            <person name="Roalson E.H."/>
            <person name="Mir W."/>
            <person name="McCubbin A.G."/>
            <person name="Shore J.S."/>
        </authorList>
    </citation>
    <scope>NUCLEOTIDE SEQUENCE</scope>
    <source>
        <strain evidence="3">F60SS</strain>
    </source>
</reference>
<dbReference type="PANTHER" id="PTHR36713:SF1">
    <property type="entry name" value="OS09G0344700 PROTEIN"/>
    <property type="match status" value="1"/>
</dbReference>
<dbReference type="EMBL" id="JAKUCV010002278">
    <property type="protein sequence ID" value="KAJ4843281.1"/>
    <property type="molecule type" value="Genomic_DNA"/>
</dbReference>
<evidence type="ECO:0000313" key="4">
    <source>
        <dbReference type="Proteomes" id="UP001141552"/>
    </source>
</evidence>
<dbReference type="Proteomes" id="UP001141552">
    <property type="component" value="Unassembled WGS sequence"/>
</dbReference>
<keyword evidence="2" id="KW-0472">Membrane</keyword>